<dbReference type="PANTHER" id="PTHR30627">
    <property type="entry name" value="PEPTIDOGLYCAN D,D-TRANSPEPTIDASE"/>
    <property type="match status" value="1"/>
</dbReference>
<comment type="caution">
    <text evidence="5">The sequence shown here is derived from an EMBL/GenBank/DDBJ whole genome shotgun (WGS) entry which is preliminary data.</text>
</comment>
<dbReference type="Pfam" id="PF00905">
    <property type="entry name" value="Transpeptidase"/>
    <property type="match status" value="1"/>
</dbReference>
<dbReference type="AlphaFoldDB" id="A0A1F6CSV4"/>
<proteinExistence type="predicted"/>
<dbReference type="CDD" id="cd06575">
    <property type="entry name" value="PASTA_Pbp2x-like_2"/>
    <property type="match status" value="2"/>
</dbReference>
<feature type="domain" description="PASTA" evidence="4">
    <location>
        <begin position="660"/>
        <end position="719"/>
    </location>
</feature>
<dbReference type="GO" id="GO:0008658">
    <property type="term" value="F:penicillin binding"/>
    <property type="evidence" value="ECO:0007669"/>
    <property type="project" value="InterPro"/>
</dbReference>
<feature type="domain" description="PASTA" evidence="4">
    <location>
        <begin position="590"/>
        <end position="647"/>
    </location>
</feature>
<organism evidence="5 6">
    <name type="scientific">Handelsmanbacteria sp. (strain RIFCSPLOWO2_12_FULL_64_10)</name>
    <dbReference type="NCBI Taxonomy" id="1817868"/>
    <lineage>
        <taxon>Bacteria</taxon>
        <taxon>Candidatus Handelsmaniibacteriota</taxon>
    </lineage>
</organism>
<evidence type="ECO:0000256" key="1">
    <source>
        <dbReference type="ARBA" id="ARBA00004370"/>
    </source>
</evidence>
<accession>A0A1F6CSV4</accession>
<dbReference type="SUPFAM" id="SSF56601">
    <property type="entry name" value="beta-lactamase/transpeptidase-like"/>
    <property type="match status" value="1"/>
</dbReference>
<evidence type="ECO:0000313" key="5">
    <source>
        <dbReference type="EMBL" id="OGG52197.1"/>
    </source>
</evidence>
<dbReference type="Gene3D" id="3.90.1310.10">
    <property type="entry name" value="Penicillin-binding protein 2a (Domain 2)"/>
    <property type="match status" value="1"/>
</dbReference>
<dbReference type="InterPro" id="IPR005543">
    <property type="entry name" value="PASTA_dom"/>
</dbReference>
<dbReference type="PANTHER" id="PTHR30627:SF1">
    <property type="entry name" value="PEPTIDOGLYCAN D,D-TRANSPEPTIDASE FTSI"/>
    <property type="match status" value="1"/>
</dbReference>
<dbReference type="InterPro" id="IPR005311">
    <property type="entry name" value="PBP_dimer"/>
</dbReference>
<feature type="compositionally biased region" description="Polar residues" evidence="3">
    <location>
        <begin position="741"/>
        <end position="756"/>
    </location>
</feature>
<dbReference type="Gene3D" id="3.30.450.330">
    <property type="match status" value="1"/>
</dbReference>
<dbReference type="InterPro" id="IPR050515">
    <property type="entry name" value="Beta-lactam/transpept"/>
</dbReference>
<feature type="region of interest" description="Disordered" evidence="3">
    <location>
        <begin position="733"/>
        <end position="756"/>
    </location>
</feature>
<dbReference type="InterPro" id="IPR012338">
    <property type="entry name" value="Beta-lactam/transpept-like"/>
</dbReference>
<protein>
    <recommendedName>
        <fullName evidence="4">PASTA domain-containing protein</fullName>
    </recommendedName>
</protein>
<sequence>MVLPSLSPKPAQASSAASPTHLRRLGLAFWGAVLFGAVLVLRLVQLQAWGRQSYVERAKDQHTKSFVLEARRGRILDRYGREVATNLKTTSYFVTNQAEVKKPQTVARALSQVARLDESALYRNLTGRRRFAWLARKIEAERLQTARLKNLQGVHALVEMKRYYPMGSVGSQIIGYTDIDNVGIEGGELGLDSHLKGQSGVMVSEVDALGRTLAERGEVLTPPEDGADVTLTIDADCQWIAEEELAATVEKYRARAGVAVLINPRTGEVLAMSGAPLYDPNRPGDHRPEHRRNRAITDMYEPGSTFKIVTAAAALNEGIRPEDPIFCENGRLAVPGGFIRDSHPLGWLSFQEVIEHSSNIGTIKVARTLGDKRLYEYAKRFGFDARTGIELPGEARGLLHHPSVWSKRSLETIAIGQEVLVTPLQLAFAYGAVANNGVLMKPRLISSIARPGQAPVETGAEAIRRVIEEKACRTLVEFFKGVVREGTGTNAAVPGYEVAGKTGTAQRAAEGGRGYEPGQYVSSFVGFLPADDPRLLCLVAIDRPTGVHWGSAVAAPTFRRIMERVLALRDCPARLSPAATPPDTGAVYVGLPTMPNLLGLSRASAEGVLRRYQMAAAFEGEGVVVEQSTPPGQPLGPGVRLTAKCQPLMAARSDATDRQFVAGIAVPDLTGLPLRQAINRLSAEGLRPSISGNGFVAAQAPAPGSLVRRGSACALVCKPEPPASERLTAARTPGQEIGNLRSPQTLASLASWQTKN</sequence>
<evidence type="ECO:0000313" key="6">
    <source>
        <dbReference type="Proteomes" id="UP000178606"/>
    </source>
</evidence>
<dbReference type="EMBL" id="MFKF01000153">
    <property type="protein sequence ID" value="OGG52197.1"/>
    <property type="molecule type" value="Genomic_DNA"/>
</dbReference>
<keyword evidence="2" id="KW-0472">Membrane</keyword>
<dbReference type="Pfam" id="PF03793">
    <property type="entry name" value="PASTA"/>
    <property type="match status" value="1"/>
</dbReference>
<evidence type="ECO:0000256" key="3">
    <source>
        <dbReference type="SAM" id="MobiDB-lite"/>
    </source>
</evidence>
<dbReference type="InterPro" id="IPR001460">
    <property type="entry name" value="PCN-bd_Tpept"/>
</dbReference>
<reference evidence="5 6" key="1">
    <citation type="journal article" date="2016" name="Nat. Commun.">
        <title>Thousands of microbial genomes shed light on interconnected biogeochemical processes in an aquifer system.</title>
        <authorList>
            <person name="Anantharaman K."/>
            <person name="Brown C.T."/>
            <person name="Hug L.A."/>
            <person name="Sharon I."/>
            <person name="Castelle C.J."/>
            <person name="Probst A.J."/>
            <person name="Thomas B.C."/>
            <person name="Singh A."/>
            <person name="Wilkins M.J."/>
            <person name="Karaoz U."/>
            <person name="Brodie E.L."/>
            <person name="Williams K.H."/>
            <person name="Hubbard S.S."/>
            <person name="Banfield J.F."/>
        </authorList>
    </citation>
    <scope>NUCLEOTIDE SEQUENCE [LARGE SCALE GENOMIC DNA]</scope>
    <source>
        <strain evidence="6">RIFCSPLOWO2_12_FULL_64_10</strain>
    </source>
</reference>
<dbReference type="Gene3D" id="3.30.10.20">
    <property type="match status" value="1"/>
</dbReference>
<dbReference type="InterPro" id="IPR036138">
    <property type="entry name" value="PBP_dimer_sf"/>
</dbReference>
<dbReference type="Proteomes" id="UP000178606">
    <property type="component" value="Unassembled WGS sequence"/>
</dbReference>
<dbReference type="Pfam" id="PF03717">
    <property type="entry name" value="PBP_dimer"/>
    <property type="match status" value="1"/>
</dbReference>
<dbReference type="GO" id="GO:0005886">
    <property type="term" value="C:plasma membrane"/>
    <property type="evidence" value="ECO:0007669"/>
    <property type="project" value="TreeGrafter"/>
</dbReference>
<gene>
    <name evidence="5" type="ORF">A3F84_03810</name>
</gene>
<dbReference type="PROSITE" id="PS51178">
    <property type="entry name" value="PASTA"/>
    <property type="match status" value="2"/>
</dbReference>
<dbReference type="Gene3D" id="3.40.710.10">
    <property type="entry name" value="DD-peptidase/beta-lactamase superfamily"/>
    <property type="match status" value="1"/>
</dbReference>
<dbReference type="GO" id="GO:0071555">
    <property type="term" value="P:cell wall organization"/>
    <property type="evidence" value="ECO:0007669"/>
    <property type="project" value="TreeGrafter"/>
</dbReference>
<dbReference type="SUPFAM" id="SSF56519">
    <property type="entry name" value="Penicillin binding protein dimerisation domain"/>
    <property type="match status" value="1"/>
</dbReference>
<evidence type="ECO:0000256" key="2">
    <source>
        <dbReference type="ARBA" id="ARBA00023136"/>
    </source>
</evidence>
<evidence type="ECO:0000259" key="4">
    <source>
        <dbReference type="PROSITE" id="PS51178"/>
    </source>
</evidence>
<name>A0A1F6CSV4_HANXR</name>
<comment type="subcellular location">
    <subcellularLocation>
        <location evidence="1">Membrane</location>
    </subcellularLocation>
</comment>
<dbReference type="SUPFAM" id="SSF54184">
    <property type="entry name" value="Penicillin-binding protein 2x (pbp-2x), c-terminal domain"/>
    <property type="match status" value="2"/>
</dbReference>